<protein>
    <submittedName>
        <fullName evidence="1">Uncharacterized protein</fullName>
    </submittedName>
</protein>
<comment type="caution">
    <text evidence="1">The sequence shown here is derived from an EMBL/GenBank/DDBJ whole genome shotgun (WGS) entry which is preliminary data.</text>
</comment>
<dbReference type="RefSeq" id="WP_377467560.1">
    <property type="nucleotide sequence ID" value="NZ_JBHLWN010000004.1"/>
</dbReference>
<accession>A0ABV6DE83</accession>
<evidence type="ECO:0000313" key="1">
    <source>
        <dbReference type="EMBL" id="MFC0210948.1"/>
    </source>
</evidence>
<dbReference type="Proteomes" id="UP001589776">
    <property type="component" value="Unassembled WGS sequence"/>
</dbReference>
<name>A0ABV6DE83_9BACL</name>
<reference evidence="1 2" key="1">
    <citation type="submission" date="2024-09" db="EMBL/GenBank/DDBJ databases">
        <authorList>
            <person name="Sun Q."/>
            <person name="Mori K."/>
        </authorList>
    </citation>
    <scope>NUCLEOTIDE SEQUENCE [LARGE SCALE GENOMIC DNA]</scope>
    <source>
        <strain evidence="1 2">CCM 7759</strain>
    </source>
</reference>
<dbReference type="EMBL" id="JBHLWN010000004">
    <property type="protein sequence ID" value="MFC0210948.1"/>
    <property type="molecule type" value="Genomic_DNA"/>
</dbReference>
<proteinExistence type="predicted"/>
<keyword evidence="2" id="KW-1185">Reference proteome</keyword>
<sequence>MNRRYTGTKRAASQQQLELHANDDVHISVRYRRSATKTSK</sequence>
<organism evidence="1 2">
    <name type="scientific">Paenibacillus chartarius</name>
    <dbReference type="NCBI Taxonomy" id="747481"/>
    <lineage>
        <taxon>Bacteria</taxon>
        <taxon>Bacillati</taxon>
        <taxon>Bacillota</taxon>
        <taxon>Bacilli</taxon>
        <taxon>Bacillales</taxon>
        <taxon>Paenibacillaceae</taxon>
        <taxon>Paenibacillus</taxon>
    </lineage>
</organism>
<evidence type="ECO:0000313" key="2">
    <source>
        <dbReference type="Proteomes" id="UP001589776"/>
    </source>
</evidence>
<gene>
    <name evidence="1" type="ORF">ACFFK0_00560</name>
</gene>